<dbReference type="GO" id="GO:0005886">
    <property type="term" value="C:plasma membrane"/>
    <property type="evidence" value="ECO:0007669"/>
    <property type="project" value="TreeGrafter"/>
</dbReference>
<evidence type="ECO:0000256" key="5">
    <source>
        <dbReference type="SAM" id="Phobius"/>
    </source>
</evidence>
<keyword evidence="4 5" id="KW-0472">Membrane</keyword>
<proteinExistence type="predicted"/>
<dbReference type="GO" id="GO:0005315">
    <property type="term" value="F:phosphate transmembrane transporter activity"/>
    <property type="evidence" value="ECO:0007669"/>
    <property type="project" value="TreeGrafter"/>
</dbReference>
<feature type="transmembrane region" description="Helical" evidence="5">
    <location>
        <begin position="452"/>
        <end position="476"/>
    </location>
</feature>
<feature type="transmembrane region" description="Helical" evidence="5">
    <location>
        <begin position="207"/>
        <end position="227"/>
    </location>
</feature>
<feature type="transmembrane region" description="Helical" evidence="5">
    <location>
        <begin position="488"/>
        <end position="511"/>
    </location>
</feature>
<evidence type="ECO:0000256" key="3">
    <source>
        <dbReference type="ARBA" id="ARBA00022989"/>
    </source>
</evidence>
<evidence type="ECO:0000256" key="1">
    <source>
        <dbReference type="ARBA" id="ARBA00004141"/>
    </source>
</evidence>
<feature type="transmembrane region" description="Helical" evidence="5">
    <location>
        <begin position="262"/>
        <end position="285"/>
    </location>
</feature>
<evidence type="ECO:0000256" key="4">
    <source>
        <dbReference type="ARBA" id="ARBA00023136"/>
    </source>
</evidence>
<dbReference type="PANTHER" id="PTHR10283">
    <property type="entry name" value="SOLUTE CARRIER FAMILY 13 MEMBER"/>
    <property type="match status" value="1"/>
</dbReference>
<dbReference type="EMBL" id="DTKJ01000005">
    <property type="protein sequence ID" value="HGZ10696.1"/>
    <property type="molecule type" value="Genomic_DNA"/>
</dbReference>
<gene>
    <name evidence="6" type="ORF">ENW48_00580</name>
</gene>
<sequence>MADEVKKVPLSAGLPEMPEEILLAPPKKLIDWRRIFFIFLGLGVFFLFYAIPHLPDAVDPQGKVFPLSWEGKMSLGLFLMAGVWWVFEVMPIGATAIAIGLFQVLFYIRPAEQALKDFLDPSVWFIFGSVVIGLAFSASGLTKRMAYKMLGVVGERTSLILLGSFLVVAGMTLLMAHTAVAAAIFPLLMAINALYSESDQPTRFGKGLFIGMAWVAGAGSIITYLGAARGVAAAGMFKEFTKGLVIKGVAYPEGYDIGFFELTWYMFPIGLAMVFLIWLIVIFCFRPERDRIEGLRERAAALTRELGPMNNKEKFVIFTMVAIIALFMLKSFAPIAAFQKLDRAGIMLIGTLAFFLTKTLTVEDLEAIPWNIILLFGGAMSIGFCLWKTGAAQWLAVHWLTMFLKAHPLVFILGIAFFVLVMTNFIMNVAAIAISLPVSLVIANYLGVAGHVILFASLVTAGMPFNLLIGAAPNAIAYESKQFTPGEFFLYGLIPSVVLMAVLVVFVWFIWPLMGMPVLVK</sequence>
<evidence type="ECO:0000313" key="6">
    <source>
        <dbReference type="EMBL" id="HGZ10696.1"/>
    </source>
</evidence>
<feature type="transmembrane region" description="Helical" evidence="5">
    <location>
        <begin position="368"/>
        <end position="390"/>
    </location>
</feature>
<feature type="transmembrane region" description="Helical" evidence="5">
    <location>
        <begin position="75"/>
        <end position="102"/>
    </location>
</feature>
<keyword evidence="3 5" id="KW-1133">Transmembrane helix</keyword>
<comment type="caution">
    <text evidence="6">The sequence shown here is derived from an EMBL/GenBank/DDBJ whole genome shotgun (WGS) entry which is preliminary data.</text>
</comment>
<feature type="transmembrane region" description="Helical" evidence="5">
    <location>
        <begin position="123"/>
        <end position="142"/>
    </location>
</feature>
<dbReference type="InterPro" id="IPR001898">
    <property type="entry name" value="SLC13A/DASS"/>
</dbReference>
<organism evidence="6">
    <name type="scientific">Desulfobacca acetoxidans</name>
    <dbReference type="NCBI Taxonomy" id="60893"/>
    <lineage>
        <taxon>Bacteria</taxon>
        <taxon>Pseudomonadati</taxon>
        <taxon>Thermodesulfobacteriota</taxon>
        <taxon>Desulfobaccia</taxon>
        <taxon>Desulfobaccales</taxon>
        <taxon>Desulfobaccaceae</taxon>
        <taxon>Desulfobacca</taxon>
    </lineage>
</organism>
<keyword evidence="2 5" id="KW-0812">Transmembrane</keyword>
<accession>A0A7C5EKK8</accession>
<dbReference type="AlphaFoldDB" id="A0A7C5EKK8"/>
<comment type="subcellular location">
    <subcellularLocation>
        <location evidence="1">Membrane</location>
        <topology evidence="1">Multi-pass membrane protein</topology>
    </subcellularLocation>
</comment>
<reference evidence="6" key="1">
    <citation type="journal article" date="2020" name="mSystems">
        <title>Genome- and Community-Level Interaction Insights into Carbon Utilization and Element Cycling Functions of Hydrothermarchaeota in Hydrothermal Sediment.</title>
        <authorList>
            <person name="Zhou Z."/>
            <person name="Liu Y."/>
            <person name="Xu W."/>
            <person name="Pan J."/>
            <person name="Luo Z.H."/>
            <person name="Li M."/>
        </authorList>
    </citation>
    <scope>NUCLEOTIDE SEQUENCE [LARGE SCALE GENOMIC DNA]</scope>
    <source>
        <strain evidence="6">SpSt-853</strain>
    </source>
</reference>
<name>A0A7C5EKK8_9BACT</name>
<feature type="transmembrane region" description="Helical" evidence="5">
    <location>
        <begin position="315"/>
        <end position="338"/>
    </location>
</feature>
<evidence type="ECO:0000256" key="2">
    <source>
        <dbReference type="ARBA" id="ARBA00022692"/>
    </source>
</evidence>
<dbReference type="Pfam" id="PF00939">
    <property type="entry name" value="Na_sulph_symp"/>
    <property type="match status" value="1"/>
</dbReference>
<feature type="transmembrane region" description="Helical" evidence="5">
    <location>
        <begin position="35"/>
        <end position="55"/>
    </location>
</feature>
<dbReference type="PANTHER" id="PTHR10283:SF92">
    <property type="entry name" value="LOW-AFFINITY PHOSPHATE TRANSPORTER PHO91"/>
    <property type="match status" value="1"/>
</dbReference>
<dbReference type="CDD" id="cd01115">
    <property type="entry name" value="SLC13_permease"/>
    <property type="match status" value="1"/>
</dbReference>
<protein>
    <submittedName>
        <fullName evidence="6">SLC13/DASS family transporter</fullName>
    </submittedName>
</protein>
<feature type="transmembrane region" description="Helical" evidence="5">
    <location>
        <begin position="162"/>
        <end position="195"/>
    </location>
</feature>